<dbReference type="InterPro" id="IPR036515">
    <property type="entry name" value="Transposase_17_sf"/>
</dbReference>
<proteinExistence type="predicted"/>
<evidence type="ECO:0000256" key="1">
    <source>
        <dbReference type="SAM" id="MobiDB-lite"/>
    </source>
</evidence>
<dbReference type="RefSeq" id="WP_345246325.1">
    <property type="nucleotide sequence ID" value="NZ_BAABFO010000002.1"/>
</dbReference>
<evidence type="ECO:0000313" key="3">
    <source>
        <dbReference type="Proteomes" id="UP001501671"/>
    </source>
</evidence>
<dbReference type="EMBL" id="BAABFO010000002">
    <property type="protein sequence ID" value="GAA4324890.1"/>
    <property type="molecule type" value="Genomic_DNA"/>
</dbReference>
<evidence type="ECO:0008006" key="4">
    <source>
        <dbReference type="Google" id="ProtNLM"/>
    </source>
</evidence>
<reference evidence="3" key="1">
    <citation type="journal article" date="2019" name="Int. J. Syst. Evol. Microbiol.">
        <title>The Global Catalogue of Microorganisms (GCM) 10K type strain sequencing project: providing services to taxonomists for standard genome sequencing and annotation.</title>
        <authorList>
            <consortium name="The Broad Institute Genomics Platform"/>
            <consortium name="The Broad Institute Genome Sequencing Center for Infectious Disease"/>
            <person name="Wu L."/>
            <person name="Ma J."/>
        </authorList>
    </citation>
    <scope>NUCLEOTIDE SEQUENCE [LARGE SCALE GENOMIC DNA]</scope>
    <source>
        <strain evidence="3">JCM 17666</strain>
    </source>
</reference>
<organism evidence="2 3">
    <name type="scientific">Pigmentiphaga soli</name>
    <dbReference type="NCBI Taxonomy" id="1007095"/>
    <lineage>
        <taxon>Bacteria</taxon>
        <taxon>Pseudomonadati</taxon>
        <taxon>Pseudomonadota</taxon>
        <taxon>Betaproteobacteria</taxon>
        <taxon>Burkholderiales</taxon>
        <taxon>Alcaligenaceae</taxon>
        <taxon>Pigmentiphaga</taxon>
    </lineage>
</organism>
<feature type="region of interest" description="Disordered" evidence="1">
    <location>
        <begin position="214"/>
        <end position="255"/>
    </location>
</feature>
<evidence type="ECO:0000313" key="2">
    <source>
        <dbReference type="EMBL" id="GAA4324890.1"/>
    </source>
</evidence>
<protein>
    <recommendedName>
        <fullName evidence="4">Transposase</fullName>
    </recommendedName>
</protein>
<comment type="caution">
    <text evidence="2">The sequence shown here is derived from an EMBL/GenBank/DDBJ whole genome shotgun (WGS) entry which is preliminary data.</text>
</comment>
<keyword evidence="3" id="KW-1185">Reference proteome</keyword>
<accession>A0ABP8GIX9</accession>
<dbReference type="Proteomes" id="UP001501671">
    <property type="component" value="Unassembled WGS sequence"/>
</dbReference>
<dbReference type="Gene3D" id="3.30.70.1290">
    <property type="entry name" value="Transposase IS200-like"/>
    <property type="match status" value="1"/>
</dbReference>
<feature type="compositionally biased region" description="Basic residues" evidence="1">
    <location>
        <begin position="216"/>
        <end position="225"/>
    </location>
</feature>
<gene>
    <name evidence="2" type="ORF">GCM10023144_06770</name>
</gene>
<name>A0ABP8GIX9_9BURK</name>
<sequence length="255" mass="27621">MARLPRLYAPDLPHLAQARFASPLAMPGAAPGADMPDRIVAWLAEDARTQKVAIHGWVLTPDQLVLLATPAGPAGMSALLQALGRRLAAHLRSGRVYAGRFRSTLVEPAAWVLPALIWLETLPVRQALVAEGEHWRWSSAAQHMGAAPQGLVSDHTDYWACGNTPFDRQAVYRRMVLDGLGLTQARRIEQALQGQWALGGEAFLADLSQSASRRPVAARRGRPRKAPADNAPPALENPPDNNVSPIKSELGDTRI</sequence>